<keyword evidence="1" id="KW-0805">Transcription regulation</keyword>
<dbReference type="PANTHER" id="PTHR46796">
    <property type="entry name" value="HTH-TYPE TRANSCRIPTIONAL ACTIVATOR RHAS-RELATED"/>
    <property type="match status" value="1"/>
</dbReference>
<evidence type="ECO:0000256" key="2">
    <source>
        <dbReference type="ARBA" id="ARBA00023125"/>
    </source>
</evidence>
<dbReference type="EMBL" id="CP031423">
    <property type="protein sequence ID" value="AZS38133.1"/>
    <property type="molecule type" value="Genomic_DNA"/>
</dbReference>
<evidence type="ECO:0000313" key="6">
    <source>
        <dbReference type="Proteomes" id="UP000276888"/>
    </source>
</evidence>
<dbReference type="PANTHER" id="PTHR46796:SF12">
    <property type="entry name" value="HTH-TYPE DNA-BINDING TRANSCRIPTIONAL ACTIVATOR EUTR"/>
    <property type="match status" value="1"/>
</dbReference>
<dbReference type="Pfam" id="PF14525">
    <property type="entry name" value="AraC_binding_2"/>
    <property type="match status" value="1"/>
</dbReference>
<feature type="domain" description="HTH araC/xylS-type" evidence="4">
    <location>
        <begin position="221"/>
        <end position="323"/>
    </location>
</feature>
<dbReference type="SMART" id="SM00342">
    <property type="entry name" value="HTH_ARAC"/>
    <property type="match status" value="1"/>
</dbReference>
<keyword evidence="3" id="KW-0804">Transcription</keyword>
<dbReference type="KEGG" id="mlv:CVS47_02784"/>
<dbReference type="InterPro" id="IPR050204">
    <property type="entry name" value="AraC_XylS_family_regulators"/>
</dbReference>
<dbReference type="GO" id="GO:0003700">
    <property type="term" value="F:DNA-binding transcription factor activity"/>
    <property type="evidence" value="ECO:0007669"/>
    <property type="project" value="InterPro"/>
</dbReference>
<dbReference type="SUPFAM" id="SSF46689">
    <property type="entry name" value="Homeodomain-like"/>
    <property type="match status" value="1"/>
</dbReference>
<organism evidence="5 6">
    <name type="scientific">Microbacterium lemovicicum</name>
    <dbReference type="NCBI Taxonomy" id="1072463"/>
    <lineage>
        <taxon>Bacteria</taxon>
        <taxon>Bacillati</taxon>
        <taxon>Actinomycetota</taxon>
        <taxon>Actinomycetes</taxon>
        <taxon>Micrococcales</taxon>
        <taxon>Microbacteriaceae</taxon>
        <taxon>Microbacterium</taxon>
    </lineage>
</organism>
<sequence>MSPPTVALRDATMEEAMSIGSLVFHRHVLRPLDASRPPRLNLASYRSGPVTLGTLHYSSGVQLQSTAVPTAYQTNIVLQGSLRTGRLGGEDLIATPRRAVQYGLHPHGFEGFDTPTRLLGVKIDRVALERRLEVLLGRDLNGAHIEFSLGFVLDTAPARDWFTLVQLLAGRLWSERGLTDDSLVLANLQDALLTGLLVASPHSFRDELAQPVGAAAPRAVQRAVAHVDASAEAARISVPELAVVAGVSVRALQVGFRQSLDTTPLAFLHERRLTHARRDLERSDPDAVSVAEVADRWGFAHHGRFSSEYRRRFGESPSATLRRG</sequence>
<evidence type="ECO:0000259" key="4">
    <source>
        <dbReference type="PROSITE" id="PS01124"/>
    </source>
</evidence>
<dbReference type="PROSITE" id="PS01124">
    <property type="entry name" value="HTH_ARAC_FAMILY_2"/>
    <property type="match status" value="1"/>
</dbReference>
<gene>
    <name evidence="5" type="primary">rhaS</name>
    <name evidence="5" type="ORF">CVS47_02784</name>
</gene>
<dbReference type="GO" id="GO:0043565">
    <property type="term" value="F:sequence-specific DNA binding"/>
    <property type="evidence" value="ECO:0007669"/>
    <property type="project" value="InterPro"/>
</dbReference>
<accession>A0A3Q9J023</accession>
<dbReference type="RefSeq" id="WP_127096602.1">
    <property type="nucleotide sequence ID" value="NZ_CP031423.1"/>
</dbReference>
<dbReference type="Pfam" id="PF12833">
    <property type="entry name" value="HTH_18"/>
    <property type="match status" value="1"/>
</dbReference>
<evidence type="ECO:0000256" key="1">
    <source>
        <dbReference type="ARBA" id="ARBA00023015"/>
    </source>
</evidence>
<dbReference type="AlphaFoldDB" id="A0A3Q9J023"/>
<dbReference type="PROSITE" id="PS00041">
    <property type="entry name" value="HTH_ARAC_FAMILY_1"/>
    <property type="match status" value="1"/>
</dbReference>
<dbReference type="InterPro" id="IPR018062">
    <property type="entry name" value="HTH_AraC-typ_CS"/>
</dbReference>
<dbReference type="InterPro" id="IPR018060">
    <property type="entry name" value="HTH_AraC"/>
</dbReference>
<reference evidence="5 6" key="1">
    <citation type="submission" date="2018-08" db="EMBL/GenBank/DDBJ databases">
        <title>Microbacterium lemovicicum sp. nov., a bacterium isolated from a natural uranium-rich soil.</title>
        <authorList>
            <person name="ORTET P."/>
        </authorList>
    </citation>
    <scope>NUCLEOTIDE SEQUENCE [LARGE SCALE GENOMIC DNA]</scope>
    <source>
        <strain evidence="5 6">Viu22</strain>
    </source>
</reference>
<name>A0A3Q9J023_9MICO</name>
<evidence type="ECO:0000313" key="5">
    <source>
        <dbReference type="EMBL" id="AZS38133.1"/>
    </source>
</evidence>
<evidence type="ECO:0000256" key="3">
    <source>
        <dbReference type="ARBA" id="ARBA00023163"/>
    </source>
</evidence>
<dbReference type="Proteomes" id="UP000276888">
    <property type="component" value="Chromosome"/>
</dbReference>
<dbReference type="InterPro" id="IPR035418">
    <property type="entry name" value="AraC-bd_2"/>
</dbReference>
<dbReference type="Gene3D" id="1.10.10.60">
    <property type="entry name" value="Homeodomain-like"/>
    <property type="match status" value="1"/>
</dbReference>
<dbReference type="OrthoDB" id="5464689at2"/>
<proteinExistence type="predicted"/>
<protein>
    <submittedName>
        <fullName evidence="5">HTH-type transcriptional activator RhaS</fullName>
    </submittedName>
</protein>
<dbReference type="InterPro" id="IPR009057">
    <property type="entry name" value="Homeodomain-like_sf"/>
</dbReference>
<keyword evidence="6" id="KW-1185">Reference proteome</keyword>
<keyword evidence="2" id="KW-0238">DNA-binding</keyword>